<dbReference type="AlphaFoldDB" id="A0A5E6VKT7"/>
<organism evidence="2 3">
    <name type="scientific">Pseudomonas fluorescens</name>
    <dbReference type="NCBI Taxonomy" id="294"/>
    <lineage>
        <taxon>Bacteria</taxon>
        <taxon>Pseudomonadati</taxon>
        <taxon>Pseudomonadota</taxon>
        <taxon>Gammaproteobacteria</taxon>
        <taxon>Pseudomonadales</taxon>
        <taxon>Pseudomonadaceae</taxon>
        <taxon>Pseudomonas</taxon>
    </lineage>
</organism>
<reference evidence="2 3" key="1">
    <citation type="submission" date="2019-09" db="EMBL/GenBank/DDBJ databases">
        <authorList>
            <person name="Chandra G."/>
            <person name="Truman W A."/>
        </authorList>
    </citation>
    <scope>NUCLEOTIDE SEQUENCE [LARGE SCALE GENOMIC DNA]</scope>
    <source>
        <strain evidence="2">PS659</strain>
    </source>
</reference>
<evidence type="ECO:0000313" key="2">
    <source>
        <dbReference type="EMBL" id="VVN13749.1"/>
    </source>
</evidence>
<proteinExistence type="predicted"/>
<protein>
    <recommendedName>
        <fullName evidence="1">RES domain-containing protein</fullName>
    </recommendedName>
</protein>
<dbReference type="InterPro" id="IPR014914">
    <property type="entry name" value="RES_dom"/>
</dbReference>
<evidence type="ECO:0000313" key="3">
    <source>
        <dbReference type="Proteomes" id="UP000326729"/>
    </source>
</evidence>
<accession>A0A5E6VKT7</accession>
<dbReference type="EMBL" id="CABVGY010000024">
    <property type="protein sequence ID" value="VVN13749.1"/>
    <property type="molecule type" value="Genomic_DNA"/>
</dbReference>
<dbReference type="Pfam" id="PF08808">
    <property type="entry name" value="RES"/>
    <property type="match status" value="1"/>
</dbReference>
<gene>
    <name evidence="2" type="ORF">PS659_04005</name>
</gene>
<dbReference type="RefSeq" id="WP_150717654.1">
    <property type="nucleotide sequence ID" value="NZ_CABVGY010000024.1"/>
</dbReference>
<dbReference type="OrthoDB" id="1425103at2"/>
<name>A0A5E6VKT7_PSEFL</name>
<evidence type="ECO:0000259" key="1">
    <source>
        <dbReference type="SMART" id="SM00953"/>
    </source>
</evidence>
<sequence>MDEIEEPICFECVGDPYLRERIIASGISADCVSCGKSLPSMALDALANEVAQILLETLEAGELFDVWDFENDRISHTEQHGDPLSFFIMEILRLEDDDDPLIDYVQGKLKSQLPDDAEFLDGNAYTRRRLLPLEVEESWFEFKNGLMHKSRFFNHKAKEFLEFLFEGIDDYQVGRSGTGVVRLLSPDDCEPIFRARDCTPPKDYSVDILANPGSQLAAPPKEIAPAGRMSPAGVPVFYGAFERRTCIAELRPPVGGKVISGEFKLTREIRALDFTALEAAYDRKVVSFFDPDYRRKIERQQFLQSFHSIISHPVVPDQDHEYLQTQVIAEYLATQHFPPIDAVIFASAQDIHEGGKNIVFFPQVISTEPLPPVADENGWFALEGTAADPGIEFVPESLMVHEIKQVMVKTKDTRVIDGQLESDIYDYFERGY</sequence>
<dbReference type="SMART" id="SM00953">
    <property type="entry name" value="RES"/>
    <property type="match status" value="1"/>
</dbReference>
<feature type="domain" description="RES" evidence="1">
    <location>
        <begin position="212"/>
        <end position="372"/>
    </location>
</feature>
<dbReference type="Proteomes" id="UP000326729">
    <property type="component" value="Unassembled WGS sequence"/>
</dbReference>